<keyword evidence="3" id="KW-1185">Reference proteome</keyword>
<feature type="chain" id="PRO_5047448044" evidence="1">
    <location>
        <begin position="22"/>
        <end position="305"/>
    </location>
</feature>
<sequence length="305" mass="33087">MPRMPLVVALCLTAFAGTVLAQPDAPARPGAPVRKLLYPADPLDVPPALKPHVERLLDPDQKPVEPGAAKGSGVYLRVLSRRHALDGAKLKSGGWVGARPFVFLTVPDAARGRDLLGTLSAIGYDPEEILDIEKGVEKVAVVFAYPDTIRAGAPKDGKRPADWDRRVYPATWDNVFALADHLTADKDRWTVRPEGDAFVPTKLQFRSDKEAAFATGFPDVGKARVKATDYAALWETGGADWVYRQLIERLFGASEHFRGDGRTKLTLVGKRNPRVGFPEFLGPNAELKDLPAIAVVGLGAIRVGE</sequence>
<evidence type="ECO:0000256" key="1">
    <source>
        <dbReference type="SAM" id="SignalP"/>
    </source>
</evidence>
<evidence type="ECO:0000313" key="2">
    <source>
        <dbReference type="EMBL" id="MBP3959284.1"/>
    </source>
</evidence>
<dbReference type="RefSeq" id="WP_210659896.1">
    <property type="nucleotide sequence ID" value="NZ_JAGKQQ010000001.1"/>
</dbReference>
<gene>
    <name evidence="2" type="ORF">J8F10_28910</name>
</gene>
<keyword evidence="1" id="KW-0732">Signal</keyword>
<protein>
    <submittedName>
        <fullName evidence="2">Uncharacterized protein</fullName>
    </submittedName>
</protein>
<dbReference type="EMBL" id="JAGKQQ010000001">
    <property type="protein sequence ID" value="MBP3959284.1"/>
    <property type="molecule type" value="Genomic_DNA"/>
</dbReference>
<reference evidence="2 3" key="1">
    <citation type="submission" date="2021-04" db="EMBL/GenBank/DDBJ databases">
        <authorList>
            <person name="Ivanova A."/>
        </authorList>
    </citation>
    <scope>NUCLEOTIDE SEQUENCE [LARGE SCALE GENOMIC DNA]</scope>
    <source>
        <strain evidence="2 3">G18</strain>
    </source>
</reference>
<comment type="caution">
    <text evidence="2">The sequence shown here is derived from an EMBL/GenBank/DDBJ whole genome shotgun (WGS) entry which is preliminary data.</text>
</comment>
<organism evidence="2 3">
    <name type="scientific">Gemmata palustris</name>
    <dbReference type="NCBI Taxonomy" id="2822762"/>
    <lineage>
        <taxon>Bacteria</taxon>
        <taxon>Pseudomonadati</taxon>
        <taxon>Planctomycetota</taxon>
        <taxon>Planctomycetia</taxon>
        <taxon>Gemmatales</taxon>
        <taxon>Gemmataceae</taxon>
        <taxon>Gemmata</taxon>
    </lineage>
</organism>
<name>A0ABS5C009_9BACT</name>
<dbReference type="Proteomes" id="UP000676565">
    <property type="component" value="Unassembled WGS sequence"/>
</dbReference>
<evidence type="ECO:0000313" key="3">
    <source>
        <dbReference type="Proteomes" id="UP000676565"/>
    </source>
</evidence>
<proteinExistence type="predicted"/>
<accession>A0ABS5C009</accession>
<feature type="signal peptide" evidence="1">
    <location>
        <begin position="1"/>
        <end position="21"/>
    </location>
</feature>